<evidence type="ECO:0000313" key="4">
    <source>
        <dbReference type="Proteomes" id="UP001143480"/>
    </source>
</evidence>
<reference evidence="3" key="1">
    <citation type="journal article" date="2014" name="Int. J. Syst. Evol. Microbiol.">
        <title>Complete genome sequence of Corynebacterium casei LMG S-19264T (=DSM 44701T), isolated from a smear-ripened cheese.</title>
        <authorList>
            <consortium name="US DOE Joint Genome Institute (JGI-PGF)"/>
            <person name="Walter F."/>
            <person name="Albersmeier A."/>
            <person name="Kalinowski J."/>
            <person name="Ruckert C."/>
        </authorList>
    </citation>
    <scope>NUCLEOTIDE SEQUENCE</scope>
    <source>
        <strain evidence="3">VKM Ac-1321</strain>
    </source>
</reference>
<accession>A0A9W6KLR9</accession>
<feature type="transmembrane region" description="Helical" evidence="1">
    <location>
        <begin position="168"/>
        <end position="188"/>
    </location>
</feature>
<evidence type="ECO:0000256" key="1">
    <source>
        <dbReference type="SAM" id="Phobius"/>
    </source>
</evidence>
<evidence type="ECO:0000256" key="2">
    <source>
        <dbReference type="SAM" id="SignalP"/>
    </source>
</evidence>
<evidence type="ECO:0008006" key="5">
    <source>
        <dbReference type="Google" id="ProtNLM"/>
    </source>
</evidence>
<reference evidence="3" key="2">
    <citation type="submission" date="2023-01" db="EMBL/GenBank/DDBJ databases">
        <authorList>
            <person name="Sun Q."/>
            <person name="Evtushenko L."/>
        </authorList>
    </citation>
    <scope>NUCLEOTIDE SEQUENCE</scope>
    <source>
        <strain evidence="3">VKM Ac-1321</strain>
    </source>
</reference>
<dbReference type="RefSeq" id="WP_261962919.1">
    <property type="nucleotide sequence ID" value="NZ_BAAAXA010000003.1"/>
</dbReference>
<feature type="chain" id="PRO_5040869022" description="LPXTG-motif cell wall-anchored protein" evidence="2">
    <location>
        <begin position="28"/>
        <end position="210"/>
    </location>
</feature>
<organism evidence="3 4">
    <name type="scientific">Dactylosporangium matsuzakiense</name>
    <dbReference type="NCBI Taxonomy" id="53360"/>
    <lineage>
        <taxon>Bacteria</taxon>
        <taxon>Bacillati</taxon>
        <taxon>Actinomycetota</taxon>
        <taxon>Actinomycetes</taxon>
        <taxon>Micromonosporales</taxon>
        <taxon>Micromonosporaceae</taxon>
        <taxon>Dactylosporangium</taxon>
    </lineage>
</organism>
<keyword evidence="4" id="KW-1185">Reference proteome</keyword>
<dbReference type="EMBL" id="BSFP01000027">
    <property type="protein sequence ID" value="GLL02884.1"/>
    <property type="molecule type" value="Genomic_DNA"/>
</dbReference>
<evidence type="ECO:0000313" key="3">
    <source>
        <dbReference type="EMBL" id="GLL02884.1"/>
    </source>
</evidence>
<keyword evidence="1" id="KW-0812">Transmembrane</keyword>
<comment type="caution">
    <text evidence="3">The sequence shown here is derived from an EMBL/GenBank/DDBJ whole genome shotgun (WGS) entry which is preliminary data.</text>
</comment>
<feature type="signal peptide" evidence="2">
    <location>
        <begin position="1"/>
        <end position="27"/>
    </location>
</feature>
<keyword evidence="1" id="KW-0472">Membrane</keyword>
<dbReference type="Proteomes" id="UP001143480">
    <property type="component" value="Unassembled WGS sequence"/>
</dbReference>
<keyword evidence="1" id="KW-1133">Transmembrane helix</keyword>
<name>A0A9W6KLR9_9ACTN</name>
<dbReference type="AlphaFoldDB" id="A0A9W6KLR9"/>
<protein>
    <recommendedName>
        <fullName evidence="5">LPXTG-motif cell wall-anchored protein</fullName>
    </recommendedName>
</protein>
<gene>
    <name evidence="3" type="ORF">GCM10017581_046260</name>
</gene>
<sequence length="210" mass="21247">MAARTRWAALALAAALAAGSAPAPAGAAVPDPLPKAIHLGGLHLTPGSGTGADVPSFTAEHPCRAGTHLANVNAIDLNDVEQTLSLNVEGDALAGGGFGAAFLVDMTTVLAALGTPGRAESFLFLVDCRTGAGHGTYTDAVIVDFDAGGAWRVRAAPESPQSSESNPIAVSGIAAALICLGAALWLLLRRRRPAVRSHAVRNQKGLHIPS</sequence>
<keyword evidence="2" id="KW-0732">Signal</keyword>
<proteinExistence type="predicted"/>